<dbReference type="AlphaFoldDB" id="A0A2P2LEL7"/>
<keyword evidence="1" id="KW-0812">Transmembrane</keyword>
<proteinExistence type="predicted"/>
<accession>A0A2P2LEL7</accession>
<organism evidence="2">
    <name type="scientific">Rhizophora mucronata</name>
    <name type="common">Asiatic mangrove</name>
    <dbReference type="NCBI Taxonomy" id="61149"/>
    <lineage>
        <taxon>Eukaryota</taxon>
        <taxon>Viridiplantae</taxon>
        <taxon>Streptophyta</taxon>
        <taxon>Embryophyta</taxon>
        <taxon>Tracheophyta</taxon>
        <taxon>Spermatophyta</taxon>
        <taxon>Magnoliopsida</taxon>
        <taxon>eudicotyledons</taxon>
        <taxon>Gunneridae</taxon>
        <taxon>Pentapetalae</taxon>
        <taxon>rosids</taxon>
        <taxon>fabids</taxon>
        <taxon>Malpighiales</taxon>
        <taxon>Rhizophoraceae</taxon>
        <taxon>Rhizophora</taxon>
    </lineage>
</organism>
<reference evidence="2" key="1">
    <citation type="submission" date="2018-02" db="EMBL/GenBank/DDBJ databases">
        <title>Rhizophora mucronata_Transcriptome.</title>
        <authorList>
            <person name="Meera S.P."/>
            <person name="Sreeshan A."/>
            <person name="Augustine A."/>
        </authorList>
    </citation>
    <scope>NUCLEOTIDE SEQUENCE</scope>
    <source>
        <tissue evidence="2">Leaf</tissue>
    </source>
</reference>
<protein>
    <submittedName>
        <fullName evidence="2">Uncharacterized protein</fullName>
    </submittedName>
</protein>
<keyword evidence="1" id="KW-1133">Transmembrane helix</keyword>
<name>A0A2P2LEL7_RHIMU</name>
<keyword evidence="1" id="KW-0472">Membrane</keyword>
<feature type="transmembrane region" description="Helical" evidence="1">
    <location>
        <begin position="24"/>
        <end position="52"/>
    </location>
</feature>
<dbReference type="EMBL" id="GGEC01035915">
    <property type="protein sequence ID" value="MBX16399.1"/>
    <property type="molecule type" value="Transcribed_RNA"/>
</dbReference>
<evidence type="ECO:0000313" key="2">
    <source>
        <dbReference type="EMBL" id="MBX16399.1"/>
    </source>
</evidence>
<sequence>MLKIWNSEACLCGQVSFSSGFFPFFFYFLFNLLLYFSLIRLLSCLCIPWMVFQ</sequence>
<evidence type="ECO:0000256" key="1">
    <source>
        <dbReference type="SAM" id="Phobius"/>
    </source>
</evidence>